<evidence type="ECO:0008006" key="5">
    <source>
        <dbReference type="Google" id="ProtNLM"/>
    </source>
</evidence>
<dbReference type="EMBL" id="HBEY01033778">
    <property type="protein sequence ID" value="CAD8612725.1"/>
    <property type="molecule type" value="Transcribed_RNA"/>
</dbReference>
<organism evidence="4">
    <name type="scientific">Coccolithus braarudii</name>
    <dbReference type="NCBI Taxonomy" id="221442"/>
    <lineage>
        <taxon>Eukaryota</taxon>
        <taxon>Haptista</taxon>
        <taxon>Haptophyta</taxon>
        <taxon>Prymnesiophyceae</taxon>
        <taxon>Coccolithales</taxon>
        <taxon>Coccolithaceae</taxon>
        <taxon>Coccolithus</taxon>
    </lineage>
</organism>
<keyword evidence="2" id="KW-0175">Coiled coil</keyword>
<feature type="compositionally biased region" description="Basic and acidic residues" evidence="3">
    <location>
        <begin position="150"/>
        <end position="162"/>
    </location>
</feature>
<dbReference type="GO" id="GO:0005739">
    <property type="term" value="C:mitochondrion"/>
    <property type="evidence" value="ECO:0007669"/>
    <property type="project" value="TreeGrafter"/>
</dbReference>
<dbReference type="Pfam" id="PF07047">
    <property type="entry name" value="OPA3"/>
    <property type="match status" value="1"/>
</dbReference>
<evidence type="ECO:0000313" key="4">
    <source>
        <dbReference type="EMBL" id="CAD8612725.1"/>
    </source>
</evidence>
<feature type="region of interest" description="Disordered" evidence="3">
    <location>
        <begin position="150"/>
        <end position="178"/>
    </location>
</feature>
<dbReference type="AlphaFoldDB" id="A0A7S0LHK1"/>
<sequence>MVLPLVKLVVMGVKQLAKPVSNRIKASAIQSNALRSTMVKVGRQIRFNGMQIERIADGKSLLKRERVPKINEKEALERGAEFLGEMFIYGVSVLGLAVEQMYSQRKAAEAAATEAEKLRLKEASDAQHRREFEQLRLQVAALQRRLASIERKEGEHEEESRGRNKRKRGWLVGFPGQG</sequence>
<evidence type="ECO:0000256" key="1">
    <source>
        <dbReference type="ARBA" id="ARBA00007584"/>
    </source>
</evidence>
<accession>A0A7S0LHK1</accession>
<comment type="similarity">
    <text evidence="1">Belongs to the OPA3 family.</text>
</comment>
<reference evidence="4" key="1">
    <citation type="submission" date="2021-01" db="EMBL/GenBank/DDBJ databases">
        <authorList>
            <person name="Corre E."/>
            <person name="Pelletier E."/>
            <person name="Niang G."/>
            <person name="Scheremetjew M."/>
            <person name="Finn R."/>
            <person name="Kale V."/>
            <person name="Holt S."/>
            <person name="Cochrane G."/>
            <person name="Meng A."/>
            <person name="Brown T."/>
            <person name="Cohen L."/>
        </authorList>
    </citation>
    <scope>NUCLEOTIDE SEQUENCE</scope>
    <source>
        <strain evidence="4">PLY182g</strain>
    </source>
</reference>
<evidence type="ECO:0000256" key="2">
    <source>
        <dbReference type="ARBA" id="ARBA00023054"/>
    </source>
</evidence>
<name>A0A7S0LHK1_9EUKA</name>
<gene>
    <name evidence="4" type="ORF">CPEL01642_LOCUS16105</name>
</gene>
<dbReference type="PANTHER" id="PTHR12499:SF0">
    <property type="entry name" value="OPTIC ATROPHY 3 PROTEIN"/>
    <property type="match status" value="1"/>
</dbReference>
<proteinExistence type="inferred from homology"/>
<dbReference type="GO" id="GO:0019216">
    <property type="term" value="P:regulation of lipid metabolic process"/>
    <property type="evidence" value="ECO:0007669"/>
    <property type="project" value="TreeGrafter"/>
</dbReference>
<evidence type="ECO:0000256" key="3">
    <source>
        <dbReference type="SAM" id="MobiDB-lite"/>
    </source>
</evidence>
<dbReference type="PANTHER" id="PTHR12499">
    <property type="entry name" value="OPTIC ATROPHY 3 PROTEIN OPA3"/>
    <property type="match status" value="1"/>
</dbReference>
<protein>
    <recommendedName>
        <fullName evidence="5">OPA3-like protein</fullName>
    </recommendedName>
</protein>
<dbReference type="InterPro" id="IPR010754">
    <property type="entry name" value="OPA3-like"/>
</dbReference>